<evidence type="ECO:0000313" key="2">
    <source>
        <dbReference type="Proteomes" id="UP001501598"/>
    </source>
</evidence>
<sequence>MREDPKPAYLSSEPRNFCCKIDGTEIGSGGMLTATCQVTGERTTNGNDADPVDDQNPGLFESLRWYFAYDSSGSEGYVSEVWTSGASRGGLGLPTC</sequence>
<comment type="caution">
    <text evidence="1">The sequence shown here is derived from an EMBL/GenBank/DDBJ whole genome shotgun (WGS) entry which is preliminary data.</text>
</comment>
<protein>
    <recommendedName>
        <fullName evidence="3">Ig-like domain-containing protein</fullName>
    </recommendedName>
</protein>
<keyword evidence="2" id="KW-1185">Reference proteome</keyword>
<dbReference type="EMBL" id="BAABGT010000086">
    <property type="protein sequence ID" value="GAA4554829.1"/>
    <property type="molecule type" value="Genomic_DNA"/>
</dbReference>
<evidence type="ECO:0000313" key="1">
    <source>
        <dbReference type="EMBL" id="GAA4554829.1"/>
    </source>
</evidence>
<name>A0ABP8S0D0_9PSEU</name>
<accession>A0ABP8S0D0</accession>
<gene>
    <name evidence="1" type="ORF">GCM10023175_53760</name>
</gene>
<proteinExistence type="predicted"/>
<dbReference type="Proteomes" id="UP001501598">
    <property type="component" value="Unassembled WGS sequence"/>
</dbReference>
<evidence type="ECO:0008006" key="3">
    <source>
        <dbReference type="Google" id="ProtNLM"/>
    </source>
</evidence>
<reference evidence="2" key="1">
    <citation type="journal article" date="2019" name="Int. J. Syst. Evol. Microbiol.">
        <title>The Global Catalogue of Microorganisms (GCM) 10K type strain sequencing project: providing services to taxonomists for standard genome sequencing and annotation.</title>
        <authorList>
            <consortium name="The Broad Institute Genomics Platform"/>
            <consortium name="The Broad Institute Genome Sequencing Center for Infectious Disease"/>
            <person name="Wu L."/>
            <person name="Ma J."/>
        </authorList>
    </citation>
    <scope>NUCLEOTIDE SEQUENCE [LARGE SCALE GENOMIC DNA]</scope>
    <source>
        <strain evidence="2">JCM 17906</strain>
    </source>
</reference>
<organism evidence="1 2">
    <name type="scientific">Pseudonocardia xishanensis</name>
    <dbReference type="NCBI Taxonomy" id="630995"/>
    <lineage>
        <taxon>Bacteria</taxon>
        <taxon>Bacillati</taxon>
        <taxon>Actinomycetota</taxon>
        <taxon>Actinomycetes</taxon>
        <taxon>Pseudonocardiales</taxon>
        <taxon>Pseudonocardiaceae</taxon>
        <taxon>Pseudonocardia</taxon>
    </lineage>
</organism>
<dbReference type="RefSeq" id="WP_345424394.1">
    <property type="nucleotide sequence ID" value="NZ_BAABGT010000086.1"/>
</dbReference>